<feature type="region of interest" description="Disordered" evidence="2">
    <location>
        <begin position="165"/>
        <end position="186"/>
    </location>
</feature>
<evidence type="ECO:0000256" key="2">
    <source>
        <dbReference type="SAM" id="MobiDB-lite"/>
    </source>
</evidence>
<protein>
    <submittedName>
        <fullName evidence="3">Uncharacterized protein</fullName>
    </submittedName>
</protein>
<name>A0A6C0KM14_9ZZZZ</name>
<proteinExistence type="predicted"/>
<dbReference type="SUPFAM" id="SSF58100">
    <property type="entry name" value="Bacterial hemolysins"/>
    <property type="match status" value="1"/>
</dbReference>
<sequence length="186" mass="21110">MSGSRALASARRRRANPDEARRNQPPLPPPVSTHINQQPSTTNVKPLSKNPMELLLKHNKMITDLQDNIGNLESTMNHQSQEMYKKINNMSMDDNSIAFFKEKVSAIEQQMNEIKKHIIKVQTFTMDTSNMCQDLRRKMNLSTTDVNEQLAEAASVTNTLTTEEVVEPEENQNDIVENSEVNDAVE</sequence>
<evidence type="ECO:0000313" key="3">
    <source>
        <dbReference type="EMBL" id="QHU17710.1"/>
    </source>
</evidence>
<feature type="compositionally biased region" description="Polar residues" evidence="2">
    <location>
        <begin position="33"/>
        <end position="45"/>
    </location>
</feature>
<evidence type="ECO:0000256" key="1">
    <source>
        <dbReference type="SAM" id="Coils"/>
    </source>
</evidence>
<feature type="compositionally biased region" description="Polar residues" evidence="2">
    <location>
        <begin position="174"/>
        <end position="186"/>
    </location>
</feature>
<dbReference type="EMBL" id="MN740917">
    <property type="protein sequence ID" value="QHU17710.1"/>
    <property type="molecule type" value="Genomic_DNA"/>
</dbReference>
<feature type="region of interest" description="Disordered" evidence="2">
    <location>
        <begin position="1"/>
        <end position="47"/>
    </location>
</feature>
<dbReference type="AlphaFoldDB" id="A0A6C0KM14"/>
<organism evidence="3">
    <name type="scientific">viral metagenome</name>
    <dbReference type="NCBI Taxonomy" id="1070528"/>
    <lineage>
        <taxon>unclassified sequences</taxon>
        <taxon>metagenomes</taxon>
        <taxon>organismal metagenomes</taxon>
    </lineage>
</organism>
<reference evidence="3" key="1">
    <citation type="journal article" date="2020" name="Nature">
        <title>Giant virus diversity and host interactions through global metagenomics.</title>
        <authorList>
            <person name="Schulz F."/>
            <person name="Roux S."/>
            <person name="Paez-Espino D."/>
            <person name="Jungbluth S."/>
            <person name="Walsh D.A."/>
            <person name="Denef V.J."/>
            <person name="McMahon K.D."/>
            <person name="Konstantinidis K.T."/>
            <person name="Eloe-Fadrosh E.A."/>
            <person name="Kyrpides N.C."/>
            <person name="Woyke T."/>
        </authorList>
    </citation>
    <scope>NUCLEOTIDE SEQUENCE</scope>
    <source>
        <strain evidence="3">GVMAG-S-3300012919-55</strain>
    </source>
</reference>
<accession>A0A6C0KM14</accession>
<feature type="coiled-coil region" evidence="1">
    <location>
        <begin position="62"/>
        <end position="117"/>
    </location>
</feature>
<keyword evidence="1" id="KW-0175">Coiled coil</keyword>